<dbReference type="KEGG" id="hpk:Hprae_0569"/>
<dbReference type="AlphaFoldDB" id="E3DPP8"/>
<evidence type="ECO:0000256" key="4">
    <source>
        <dbReference type="ARBA" id="ARBA00023163"/>
    </source>
</evidence>
<organism evidence="6 7">
    <name type="scientific">Halanaerobium praevalens (strain ATCC 33744 / DSM 2228 / GSL)</name>
    <dbReference type="NCBI Taxonomy" id="572479"/>
    <lineage>
        <taxon>Bacteria</taxon>
        <taxon>Bacillati</taxon>
        <taxon>Bacillota</taxon>
        <taxon>Clostridia</taxon>
        <taxon>Halanaerobiales</taxon>
        <taxon>Halanaerobiaceae</taxon>
        <taxon>Halanaerobium</taxon>
    </lineage>
</organism>
<dbReference type="Pfam" id="PF04542">
    <property type="entry name" value="Sigma70_r2"/>
    <property type="match status" value="1"/>
</dbReference>
<keyword evidence="4" id="KW-0804">Transcription</keyword>
<dbReference type="PANTHER" id="PTHR30385:SF7">
    <property type="entry name" value="RNA POLYMERASE SIGMA FACTOR FLIA"/>
    <property type="match status" value="1"/>
</dbReference>
<evidence type="ECO:0000259" key="5">
    <source>
        <dbReference type="PROSITE" id="PS00716"/>
    </source>
</evidence>
<accession>E3DPP8</accession>
<dbReference type="NCBIfam" id="TIGR02937">
    <property type="entry name" value="sigma70-ECF"/>
    <property type="match status" value="1"/>
</dbReference>
<evidence type="ECO:0000256" key="3">
    <source>
        <dbReference type="ARBA" id="ARBA00023125"/>
    </source>
</evidence>
<dbReference type="SUPFAM" id="SSF88946">
    <property type="entry name" value="Sigma2 domain of RNA polymerase sigma factors"/>
    <property type="match status" value="1"/>
</dbReference>
<dbReference type="STRING" id="572479.Hprae_0569"/>
<dbReference type="Gene3D" id="1.20.140.160">
    <property type="match status" value="1"/>
</dbReference>
<dbReference type="Pfam" id="PF04545">
    <property type="entry name" value="Sigma70_r4"/>
    <property type="match status" value="1"/>
</dbReference>
<dbReference type="PATRIC" id="fig|572479.3.peg.575"/>
<dbReference type="PIRSF" id="PIRSF000770">
    <property type="entry name" value="RNA_pol_sigma-SigE/K"/>
    <property type="match status" value="1"/>
</dbReference>
<dbReference type="GO" id="GO:0003677">
    <property type="term" value="F:DNA binding"/>
    <property type="evidence" value="ECO:0007669"/>
    <property type="project" value="UniProtKB-KW"/>
</dbReference>
<evidence type="ECO:0000313" key="6">
    <source>
        <dbReference type="EMBL" id="ADO76723.1"/>
    </source>
</evidence>
<evidence type="ECO:0000313" key="7">
    <source>
        <dbReference type="Proteomes" id="UP000006866"/>
    </source>
</evidence>
<dbReference type="GO" id="GO:0016987">
    <property type="term" value="F:sigma factor activity"/>
    <property type="evidence" value="ECO:0007669"/>
    <property type="project" value="UniProtKB-KW"/>
</dbReference>
<dbReference type="RefSeq" id="WP_014552756.1">
    <property type="nucleotide sequence ID" value="NC_017455.1"/>
</dbReference>
<dbReference type="InterPro" id="IPR013325">
    <property type="entry name" value="RNA_pol_sigma_r2"/>
</dbReference>
<dbReference type="InterPro" id="IPR012845">
    <property type="entry name" value="RNA_pol_sigma_FliA_WhiG"/>
</dbReference>
<dbReference type="SUPFAM" id="SSF88659">
    <property type="entry name" value="Sigma3 and sigma4 domains of RNA polymerase sigma factors"/>
    <property type="match status" value="2"/>
</dbReference>
<protein>
    <submittedName>
        <fullName evidence="6">RNA polymerase, sigma 28 subunit, FliA/WhiG subfamily</fullName>
    </submittedName>
</protein>
<evidence type="ECO:0000256" key="1">
    <source>
        <dbReference type="ARBA" id="ARBA00023015"/>
    </source>
</evidence>
<dbReference type="eggNOG" id="COG1191">
    <property type="taxonomic scope" value="Bacteria"/>
</dbReference>
<proteinExistence type="predicted"/>
<reference evidence="7" key="1">
    <citation type="submission" date="2010-10" db="EMBL/GenBank/DDBJ databases">
        <title>The complete genome of Halanaerobium praevalens DSM 2228.</title>
        <authorList>
            <consortium name="US DOE Joint Genome Institute (JGI-PGF)"/>
            <person name="Lucas S."/>
            <person name="Copeland A."/>
            <person name="Lapidus A."/>
            <person name="Glavina del Rio T."/>
            <person name="Dalin E."/>
            <person name="Tice H."/>
            <person name="Bruce D."/>
            <person name="Goodwin L."/>
            <person name="Pitluck S."/>
            <person name="Kyrpides N."/>
            <person name="Mavromatis K."/>
            <person name="Ivanova N."/>
            <person name="Ovchinnikova G."/>
            <person name="Chertkov O."/>
            <person name="Detter J.C."/>
            <person name="Han C."/>
            <person name="Larimer F."/>
            <person name="Land M."/>
            <person name="Hauser L."/>
            <person name="Markowitz V."/>
            <person name="Cheng J.-F."/>
            <person name="Hugenholtz P."/>
            <person name="Woyke T."/>
            <person name="Wu D."/>
            <person name="Tindall B."/>
            <person name="Pomrenke H.G."/>
            <person name="Brambilla E."/>
            <person name="Klenk H.-P."/>
            <person name="Eisen J.A."/>
        </authorList>
    </citation>
    <scope>NUCLEOTIDE SEQUENCE [LARGE SCALE GENOMIC DNA]</scope>
    <source>
        <strain evidence="7">ATCC 33744 / DSM 2228 / GSL</strain>
    </source>
</reference>
<keyword evidence="1" id="KW-0805">Transcription regulation</keyword>
<dbReference type="CDD" id="cd06171">
    <property type="entry name" value="Sigma70_r4"/>
    <property type="match status" value="1"/>
</dbReference>
<dbReference type="HOGENOM" id="CLU_014793_8_1_9"/>
<dbReference type="GO" id="GO:0003899">
    <property type="term" value="F:DNA-directed RNA polymerase activity"/>
    <property type="evidence" value="ECO:0007669"/>
    <property type="project" value="InterPro"/>
</dbReference>
<dbReference type="InterPro" id="IPR013324">
    <property type="entry name" value="RNA_pol_sigma_r3/r4-like"/>
</dbReference>
<gene>
    <name evidence="6" type="ordered locus">Hprae_0569</name>
</gene>
<keyword evidence="7" id="KW-1185">Reference proteome</keyword>
<dbReference type="PROSITE" id="PS00716">
    <property type="entry name" value="SIGMA70_2"/>
    <property type="match status" value="1"/>
</dbReference>
<name>E3DPP8_HALPG</name>
<dbReference type="InterPro" id="IPR007627">
    <property type="entry name" value="RNA_pol_sigma70_r2"/>
</dbReference>
<dbReference type="PANTHER" id="PTHR30385">
    <property type="entry name" value="SIGMA FACTOR F FLAGELLAR"/>
    <property type="match status" value="1"/>
</dbReference>
<keyword evidence="3" id="KW-0238">DNA-binding</keyword>
<keyword evidence="2" id="KW-0731">Sigma factor</keyword>
<dbReference type="EMBL" id="CP002175">
    <property type="protein sequence ID" value="ADO76723.1"/>
    <property type="molecule type" value="Genomic_DNA"/>
</dbReference>
<dbReference type="GO" id="GO:0006352">
    <property type="term" value="P:DNA-templated transcription initiation"/>
    <property type="evidence" value="ECO:0007669"/>
    <property type="project" value="InterPro"/>
</dbReference>
<dbReference type="NCBIfam" id="TIGR02479">
    <property type="entry name" value="FliA_WhiG"/>
    <property type="match status" value="1"/>
</dbReference>
<dbReference type="InterPro" id="IPR007630">
    <property type="entry name" value="RNA_pol_sigma70_r4"/>
</dbReference>
<evidence type="ECO:0000256" key="2">
    <source>
        <dbReference type="ARBA" id="ARBA00023082"/>
    </source>
</evidence>
<reference evidence="6 7" key="2">
    <citation type="journal article" date="2011" name="Stand. Genomic Sci.">
        <title>Complete genome sequence of the extremely halophilic Halanaerobium praevalens type strain (GSL).</title>
        <authorList>
            <person name="Ivanova N."/>
            <person name="Sikorski J."/>
            <person name="Chertkov O."/>
            <person name="Nolan M."/>
            <person name="Lucas S."/>
            <person name="Hammon N."/>
            <person name="Deshpande S."/>
            <person name="Cheng J.F."/>
            <person name="Tapia R."/>
            <person name="Han C."/>
            <person name="Goodwin L."/>
            <person name="Pitluck S."/>
            <person name="Huntemann M."/>
            <person name="Liolios K."/>
            <person name="Pagani I."/>
            <person name="Mavromatis K."/>
            <person name="Ovchinikova G."/>
            <person name="Pati A."/>
            <person name="Chen A."/>
            <person name="Palaniappan K."/>
            <person name="Land M."/>
            <person name="Hauser L."/>
            <person name="Brambilla E.M."/>
            <person name="Kannan K.P."/>
            <person name="Rohde M."/>
            <person name="Tindall B.J."/>
            <person name="Goker M."/>
            <person name="Detter J.C."/>
            <person name="Woyke T."/>
            <person name="Bristow J."/>
            <person name="Eisen J.A."/>
            <person name="Markowitz V."/>
            <person name="Hugenholtz P."/>
            <person name="Kyrpides N.C."/>
            <person name="Klenk H.P."/>
            <person name="Lapidus A."/>
        </authorList>
    </citation>
    <scope>NUCLEOTIDE SEQUENCE [LARGE SCALE GENOMIC DNA]</scope>
    <source>
        <strain evidence="7">ATCC 33744 / DSM 2228 / GSL</strain>
    </source>
</reference>
<dbReference type="InterPro" id="IPR014284">
    <property type="entry name" value="RNA_pol_sigma-70_dom"/>
</dbReference>
<sequence length="251" mass="29442">MALDKSLWKKYKVDDNQQAREEIILKNLGLVRYAVGRINIMLPEHIEDQDLESYGIIGLIEAIENFNYQRGVKFSTFALPRIKGEIYDYLRSKDWLPDNMRRELKKVDEQKRSYKAKTGKKPDQKELSKLTGIKKSRLEKIERHSQLANWISLSHDFDGTELIELVAADFKQAVDRLTEKEAVDFLAKKIDLLSEKEKLVLSLYYYEELTQVEIAEIIELSAARVSQIHGRAIRRLRGMLSRAKEYFFNER</sequence>
<dbReference type="OrthoDB" id="9809557at2"/>
<feature type="domain" description="RNA polymerase sigma-70" evidence="5">
    <location>
        <begin position="210"/>
        <end position="236"/>
    </location>
</feature>
<dbReference type="PRINTS" id="PR00046">
    <property type="entry name" value="SIGMA70FCT"/>
</dbReference>
<dbReference type="InterPro" id="IPR000943">
    <property type="entry name" value="RNA_pol_sigma70"/>
</dbReference>
<dbReference type="Gene3D" id="1.10.1740.10">
    <property type="match status" value="1"/>
</dbReference>
<dbReference type="Proteomes" id="UP000006866">
    <property type="component" value="Chromosome"/>
</dbReference>